<keyword evidence="2 5" id="KW-0812">Transmembrane</keyword>
<dbReference type="AlphaFoldDB" id="A0A8W8HN10"/>
<sequence length="397" mass="45734">MEGDYEGNDYQYNYGNHSGYNDYYGQSEYYSEYYPHKYKLKADWEIPIRGPLTFIIAIMTIITNALLISVFIFRSHRSPTTIVLTSLAISDTIICLTRLPESIYFNMAGNYKNLYMTYGWCVTNHVLYVIYSIFRMTSNWFTALLGLQRLLAVCTPFYYSRICNAKTTIIKVAVIVIIAVIVYQYEAFGIEIKILPIYSFQNESLPSGCNRVISQSLMNVVGDIKRSMMVYYIFSGFLTRLLPVIILFITTVALALLLHQRIIIFKTSDSYKKEQLRRINMLVIVILVVFLVAEIQDGIAFLIYAHELATDQKRGVLSEEADILWDTISSTLSLLSYACNFWIFFLMSTQFRASLLDMLQCRSKRMRGMLNLESTDGKTNSSFTNVTIRDDRSTTTI</sequence>
<proteinExistence type="predicted"/>
<dbReference type="EnsemblMetazoa" id="G10324.17">
    <property type="protein sequence ID" value="G10324.17:cds"/>
    <property type="gene ID" value="G10324"/>
</dbReference>
<feature type="domain" description="G-protein coupled receptors family 1 profile" evidence="6">
    <location>
        <begin position="63"/>
        <end position="344"/>
    </location>
</feature>
<dbReference type="EnsemblMetazoa" id="G10324.9">
    <property type="protein sequence ID" value="G10324.9:cds"/>
    <property type="gene ID" value="G10324"/>
</dbReference>
<dbReference type="GO" id="GO:0008528">
    <property type="term" value="F:G protein-coupled peptide receptor activity"/>
    <property type="evidence" value="ECO:0007669"/>
    <property type="project" value="InterPro"/>
</dbReference>
<dbReference type="SMART" id="SM01381">
    <property type="entry name" value="7TM_GPCR_Srsx"/>
    <property type="match status" value="1"/>
</dbReference>
<dbReference type="PANTHER" id="PTHR47023">
    <property type="entry name" value="SEX PEPTIDE RECEPTOR"/>
    <property type="match status" value="1"/>
</dbReference>
<dbReference type="Pfam" id="PF10324">
    <property type="entry name" value="7TM_GPCR_Srw"/>
    <property type="match status" value="1"/>
</dbReference>
<evidence type="ECO:0000256" key="2">
    <source>
        <dbReference type="ARBA" id="ARBA00022692"/>
    </source>
</evidence>
<dbReference type="GeneID" id="117689111"/>
<feature type="transmembrane region" description="Helical" evidence="5">
    <location>
        <begin position="323"/>
        <end position="346"/>
    </location>
</feature>
<reference evidence="7" key="1">
    <citation type="submission" date="2022-08" db="UniProtKB">
        <authorList>
            <consortium name="EnsemblMetazoa"/>
        </authorList>
    </citation>
    <scope>IDENTIFICATION</scope>
    <source>
        <strain evidence="7">05x7-T-G4-1.051#20</strain>
    </source>
</reference>
<dbReference type="GO" id="GO:0016020">
    <property type="term" value="C:membrane"/>
    <property type="evidence" value="ECO:0007669"/>
    <property type="project" value="UniProtKB-SubCell"/>
</dbReference>
<dbReference type="Gene3D" id="1.20.1070.10">
    <property type="entry name" value="Rhodopsin 7-helix transmembrane proteins"/>
    <property type="match status" value="1"/>
</dbReference>
<evidence type="ECO:0000256" key="3">
    <source>
        <dbReference type="ARBA" id="ARBA00022989"/>
    </source>
</evidence>
<dbReference type="RefSeq" id="XP_034324833.2">
    <property type="nucleotide sequence ID" value="XM_034468942.2"/>
</dbReference>
<dbReference type="EnsemblMetazoa" id="G10324.6">
    <property type="protein sequence ID" value="G10324.6:cds"/>
    <property type="gene ID" value="G10324"/>
</dbReference>
<dbReference type="InterPro" id="IPR017452">
    <property type="entry name" value="GPCR_Rhodpsn_7TM"/>
</dbReference>
<feature type="transmembrane region" description="Helical" evidence="5">
    <location>
        <begin position="114"/>
        <end position="134"/>
    </location>
</feature>
<feature type="transmembrane region" description="Helical" evidence="5">
    <location>
        <begin position="279"/>
        <end position="303"/>
    </location>
</feature>
<organism evidence="7 8">
    <name type="scientific">Magallana gigas</name>
    <name type="common">Pacific oyster</name>
    <name type="synonym">Crassostrea gigas</name>
    <dbReference type="NCBI Taxonomy" id="29159"/>
    <lineage>
        <taxon>Eukaryota</taxon>
        <taxon>Metazoa</taxon>
        <taxon>Spiralia</taxon>
        <taxon>Lophotrochozoa</taxon>
        <taxon>Mollusca</taxon>
        <taxon>Bivalvia</taxon>
        <taxon>Autobranchia</taxon>
        <taxon>Pteriomorphia</taxon>
        <taxon>Ostreida</taxon>
        <taxon>Ostreoidea</taxon>
        <taxon>Ostreidae</taxon>
        <taxon>Magallana</taxon>
    </lineage>
</organism>
<evidence type="ECO:0000256" key="1">
    <source>
        <dbReference type="ARBA" id="ARBA00004370"/>
    </source>
</evidence>
<evidence type="ECO:0000256" key="4">
    <source>
        <dbReference type="ARBA" id="ARBA00023136"/>
    </source>
</evidence>
<evidence type="ECO:0000259" key="6">
    <source>
        <dbReference type="PROSITE" id="PS50262"/>
    </source>
</evidence>
<dbReference type="PANTHER" id="PTHR47023:SF1">
    <property type="entry name" value="SEX PEPTIDE RECEPTOR"/>
    <property type="match status" value="1"/>
</dbReference>
<evidence type="ECO:0000313" key="7">
    <source>
        <dbReference type="EnsemblMetazoa" id="G10324.6:cds"/>
    </source>
</evidence>
<dbReference type="SUPFAM" id="SSF81321">
    <property type="entry name" value="Family A G protein-coupled receptor-like"/>
    <property type="match status" value="1"/>
</dbReference>
<dbReference type="EnsemblMetazoa" id="G10324.18">
    <property type="protein sequence ID" value="G10324.18:cds"/>
    <property type="gene ID" value="G10324"/>
</dbReference>
<dbReference type="PROSITE" id="PS50262">
    <property type="entry name" value="G_PROTEIN_RECEP_F1_2"/>
    <property type="match status" value="1"/>
</dbReference>
<feature type="transmembrane region" description="Helical" evidence="5">
    <location>
        <begin position="168"/>
        <end position="185"/>
    </location>
</feature>
<dbReference type="OrthoDB" id="6101772at2759"/>
<name>A0A8W8HN10_MAGGI</name>
<protein>
    <recommendedName>
        <fullName evidence="6">G-protein coupled receptors family 1 profile domain-containing protein</fullName>
    </recommendedName>
</protein>
<dbReference type="EnsemblMetazoa" id="G10324.10">
    <property type="protein sequence ID" value="G10324.10:cds"/>
    <property type="gene ID" value="G10324"/>
</dbReference>
<keyword evidence="4 5" id="KW-0472">Membrane</keyword>
<evidence type="ECO:0000313" key="8">
    <source>
        <dbReference type="Proteomes" id="UP000005408"/>
    </source>
</evidence>
<keyword evidence="3 5" id="KW-1133">Transmembrane helix</keyword>
<feature type="transmembrane region" description="Helical" evidence="5">
    <location>
        <begin position="140"/>
        <end position="159"/>
    </location>
</feature>
<dbReference type="KEGG" id="crg:117689111"/>
<dbReference type="EnsemblMetazoa" id="G10324.16">
    <property type="protein sequence ID" value="G10324.16:cds"/>
    <property type="gene ID" value="G10324"/>
</dbReference>
<keyword evidence="8" id="KW-1185">Reference proteome</keyword>
<feature type="transmembrane region" description="Helical" evidence="5">
    <location>
        <begin position="52"/>
        <end position="73"/>
    </location>
</feature>
<dbReference type="OMA" id="DYEGNDY"/>
<accession>A0A8W8HN10</accession>
<dbReference type="PRINTS" id="PR00237">
    <property type="entry name" value="GPCRRHODOPSN"/>
</dbReference>
<evidence type="ECO:0000256" key="5">
    <source>
        <dbReference type="SAM" id="Phobius"/>
    </source>
</evidence>
<dbReference type="InterPro" id="IPR053071">
    <property type="entry name" value="GPCR1-related_rcpt"/>
</dbReference>
<dbReference type="Proteomes" id="UP000005408">
    <property type="component" value="Unassembled WGS sequence"/>
</dbReference>
<feature type="transmembrane region" description="Helical" evidence="5">
    <location>
        <begin position="229"/>
        <end position="258"/>
    </location>
</feature>
<comment type="subcellular location">
    <subcellularLocation>
        <location evidence="1">Membrane</location>
    </subcellularLocation>
</comment>
<dbReference type="InterPro" id="IPR000276">
    <property type="entry name" value="GPCR_Rhodpsn"/>
</dbReference>
<dbReference type="InterPro" id="IPR019427">
    <property type="entry name" value="7TM_GPCR_serpentine_rcpt_Srw"/>
</dbReference>
<dbReference type="EnsemblMetazoa" id="G10324.11">
    <property type="protein sequence ID" value="G10324.11:cds"/>
    <property type="gene ID" value="G10324"/>
</dbReference>